<dbReference type="KEGG" id="psuu:Psuf_042510"/>
<evidence type="ECO:0000313" key="4">
    <source>
        <dbReference type="Proteomes" id="UP000503011"/>
    </source>
</evidence>
<name>A0A6F8YLU9_9ACTN</name>
<accession>A0A6F8YLU9</accession>
<reference evidence="3 4" key="1">
    <citation type="submission" date="2020-03" db="EMBL/GenBank/DDBJ databases">
        <title>Whole genome shotgun sequence of Phytohabitans suffuscus NBRC 105367.</title>
        <authorList>
            <person name="Komaki H."/>
            <person name="Tamura T."/>
        </authorList>
    </citation>
    <scope>NUCLEOTIDE SEQUENCE [LARGE SCALE GENOMIC DNA]</scope>
    <source>
        <strain evidence="3 4">NBRC 105367</strain>
    </source>
</reference>
<evidence type="ECO:0000313" key="3">
    <source>
        <dbReference type="EMBL" id="BCB86938.1"/>
    </source>
</evidence>
<reference evidence="3 4" key="2">
    <citation type="submission" date="2020-03" db="EMBL/GenBank/DDBJ databases">
        <authorList>
            <person name="Ichikawa N."/>
            <person name="Kimura A."/>
            <person name="Kitahashi Y."/>
            <person name="Uohara A."/>
        </authorList>
    </citation>
    <scope>NUCLEOTIDE SEQUENCE [LARGE SCALE GENOMIC DNA]</scope>
    <source>
        <strain evidence="3 4">NBRC 105367</strain>
    </source>
</reference>
<keyword evidence="2" id="KW-0472">Membrane</keyword>
<evidence type="ECO:0000256" key="2">
    <source>
        <dbReference type="SAM" id="Phobius"/>
    </source>
</evidence>
<sequence length="151" mass="15555">MTDQPPSPPAQAESEESTARESAPAAERKGGASKMIIGVAGVLAIVVFAVLAVMVMRNVFAADDPTQDAKAGDCLANLPQATAGQETSVTDVKVVACDAADAKYSVAGRVDDVTAERASVDEVCSTYPETTMRFYAIPAGGKGYVLCLKPA</sequence>
<dbReference type="EMBL" id="AP022871">
    <property type="protein sequence ID" value="BCB86938.1"/>
    <property type="molecule type" value="Genomic_DNA"/>
</dbReference>
<proteinExistence type="predicted"/>
<gene>
    <name evidence="3" type="ORF">Psuf_042510</name>
</gene>
<dbReference type="Proteomes" id="UP000503011">
    <property type="component" value="Chromosome"/>
</dbReference>
<protein>
    <recommendedName>
        <fullName evidence="5">Septum formation-related domain-containing protein</fullName>
    </recommendedName>
</protein>
<keyword evidence="2" id="KW-0812">Transmembrane</keyword>
<keyword evidence="2" id="KW-1133">Transmembrane helix</keyword>
<dbReference type="AlphaFoldDB" id="A0A6F8YLU9"/>
<evidence type="ECO:0000256" key="1">
    <source>
        <dbReference type="SAM" id="MobiDB-lite"/>
    </source>
</evidence>
<organism evidence="3 4">
    <name type="scientific">Phytohabitans suffuscus</name>
    <dbReference type="NCBI Taxonomy" id="624315"/>
    <lineage>
        <taxon>Bacteria</taxon>
        <taxon>Bacillati</taxon>
        <taxon>Actinomycetota</taxon>
        <taxon>Actinomycetes</taxon>
        <taxon>Micromonosporales</taxon>
        <taxon>Micromonosporaceae</taxon>
    </lineage>
</organism>
<evidence type="ECO:0008006" key="5">
    <source>
        <dbReference type="Google" id="ProtNLM"/>
    </source>
</evidence>
<dbReference type="RefSeq" id="WP_173158601.1">
    <property type="nucleotide sequence ID" value="NZ_AP022871.1"/>
</dbReference>
<keyword evidence="4" id="KW-1185">Reference proteome</keyword>
<feature type="transmembrane region" description="Helical" evidence="2">
    <location>
        <begin position="35"/>
        <end position="56"/>
    </location>
</feature>
<feature type="region of interest" description="Disordered" evidence="1">
    <location>
        <begin position="1"/>
        <end position="27"/>
    </location>
</feature>